<dbReference type="GO" id="GO:0016787">
    <property type="term" value="F:hydrolase activity"/>
    <property type="evidence" value="ECO:0007669"/>
    <property type="project" value="UniProtKB-KW"/>
</dbReference>
<feature type="compositionally biased region" description="Pro residues" evidence="2">
    <location>
        <begin position="1"/>
        <end position="11"/>
    </location>
</feature>
<sequence>MLLRTYPPPPLSASRPITRLKSQQAPKGEAKRGGTFPPGDTIMIPFDWKLRLPPSHFGLLMPLNQQAKKGITVLTGVIDPDHQVEIGLPLHNRGAEGEAGSMQGARCGTPSRDSRIIPWAKGRCSTAEPPRQEIENQNRPFSSKEIELNQESKISHQTRKH</sequence>
<comment type="caution">
    <text evidence="4">The sequence shown here is derived from an EMBL/GenBank/DDBJ whole genome shotgun (WGS) entry which is preliminary data.</text>
</comment>
<dbReference type="Gene3D" id="2.70.40.10">
    <property type="match status" value="1"/>
</dbReference>
<dbReference type="Proteomes" id="UP000645828">
    <property type="component" value="Unassembled WGS sequence"/>
</dbReference>
<evidence type="ECO:0000313" key="4">
    <source>
        <dbReference type="EMBL" id="CAD7682175.1"/>
    </source>
</evidence>
<evidence type="ECO:0000259" key="3">
    <source>
        <dbReference type="Pfam" id="PF00692"/>
    </source>
</evidence>
<dbReference type="Pfam" id="PF00692">
    <property type="entry name" value="dUTPase"/>
    <property type="match status" value="1"/>
</dbReference>
<feature type="region of interest" description="Disordered" evidence="2">
    <location>
        <begin position="93"/>
        <end position="161"/>
    </location>
</feature>
<dbReference type="SUPFAM" id="SSF51283">
    <property type="entry name" value="dUTPase-like"/>
    <property type="match status" value="1"/>
</dbReference>
<protein>
    <submittedName>
        <fullName evidence="4">(raccoon dog) hypothetical protein</fullName>
    </submittedName>
</protein>
<keyword evidence="1" id="KW-0378">Hydrolase</keyword>
<gene>
    <name evidence="4" type="ORF">NYPRO_LOCUS14967</name>
</gene>
<evidence type="ECO:0000256" key="1">
    <source>
        <dbReference type="ARBA" id="ARBA00022801"/>
    </source>
</evidence>
<organism evidence="4 5">
    <name type="scientific">Nyctereutes procyonoides</name>
    <name type="common">Raccoon dog</name>
    <name type="synonym">Canis procyonoides</name>
    <dbReference type="NCBI Taxonomy" id="34880"/>
    <lineage>
        <taxon>Eukaryota</taxon>
        <taxon>Metazoa</taxon>
        <taxon>Chordata</taxon>
        <taxon>Craniata</taxon>
        <taxon>Vertebrata</taxon>
        <taxon>Euteleostomi</taxon>
        <taxon>Mammalia</taxon>
        <taxon>Eutheria</taxon>
        <taxon>Laurasiatheria</taxon>
        <taxon>Carnivora</taxon>
        <taxon>Caniformia</taxon>
        <taxon>Canidae</taxon>
        <taxon>Nyctereutes</taxon>
    </lineage>
</organism>
<evidence type="ECO:0000313" key="5">
    <source>
        <dbReference type="Proteomes" id="UP000645828"/>
    </source>
</evidence>
<name>A0A811YZP5_NYCPR</name>
<dbReference type="EMBL" id="CAJHUB010000754">
    <property type="protein sequence ID" value="CAD7682175.1"/>
    <property type="molecule type" value="Genomic_DNA"/>
</dbReference>
<dbReference type="AlphaFoldDB" id="A0A811YZP5"/>
<feature type="region of interest" description="Disordered" evidence="2">
    <location>
        <begin position="1"/>
        <end position="38"/>
    </location>
</feature>
<accession>A0A811YZP5</accession>
<evidence type="ECO:0000256" key="2">
    <source>
        <dbReference type="SAM" id="MobiDB-lite"/>
    </source>
</evidence>
<dbReference type="InterPro" id="IPR036157">
    <property type="entry name" value="dUTPase-like_sf"/>
</dbReference>
<proteinExistence type="predicted"/>
<reference evidence="4" key="1">
    <citation type="submission" date="2020-12" db="EMBL/GenBank/DDBJ databases">
        <authorList>
            <consortium name="Molecular Ecology Group"/>
        </authorList>
    </citation>
    <scope>NUCLEOTIDE SEQUENCE</scope>
    <source>
        <strain evidence="4">TBG_1078</strain>
    </source>
</reference>
<dbReference type="CDD" id="cd07557">
    <property type="entry name" value="trimeric_dUTPase"/>
    <property type="match status" value="1"/>
</dbReference>
<feature type="domain" description="dUTPase-like" evidence="3">
    <location>
        <begin position="34"/>
        <end position="94"/>
    </location>
</feature>
<dbReference type="InterPro" id="IPR029054">
    <property type="entry name" value="dUTPase-like"/>
</dbReference>
<keyword evidence="5" id="KW-1185">Reference proteome</keyword>
<feature type="compositionally biased region" description="Basic and acidic residues" evidence="2">
    <location>
        <begin position="130"/>
        <end position="147"/>
    </location>
</feature>
<dbReference type="InterPro" id="IPR033704">
    <property type="entry name" value="dUTPase_trimeric"/>
</dbReference>